<comment type="catalytic activity">
    <reaction evidence="16">
        <text>androst-4-ene-3,17-dione + NADPH + H(+) = 5alpha-androstan-3,17-dione + NADP(+)</text>
        <dbReference type="Rhea" id="RHEA:50816"/>
        <dbReference type="ChEBI" id="CHEBI:15378"/>
        <dbReference type="ChEBI" id="CHEBI:15994"/>
        <dbReference type="ChEBI" id="CHEBI:16422"/>
        <dbReference type="ChEBI" id="CHEBI:57783"/>
        <dbReference type="ChEBI" id="CHEBI:58349"/>
    </reaction>
    <physiologicalReaction direction="left-to-right" evidence="16">
        <dbReference type="Rhea" id="RHEA:50817"/>
    </physiologicalReaction>
</comment>
<dbReference type="PANTHER" id="PTHR10556">
    <property type="entry name" value="3-OXO-5-ALPHA-STEROID 4-DEHYDROGENASE"/>
    <property type="match status" value="1"/>
</dbReference>
<evidence type="ECO:0000313" key="20">
    <source>
        <dbReference type="Proteomes" id="UP000249061"/>
    </source>
</evidence>
<dbReference type="PANTHER" id="PTHR10556:SF57">
    <property type="entry name" value="3-OXO-5-ALPHA-STEROID 4-DEHYDROGENASE 1"/>
    <property type="match status" value="1"/>
</dbReference>
<keyword evidence="5" id="KW-0256">Endoplasmic reticulum</keyword>
<evidence type="ECO:0000256" key="1">
    <source>
        <dbReference type="ARBA" id="ARBA00004477"/>
    </source>
</evidence>
<reference evidence="19 20" key="1">
    <citation type="submission" date="2017-08" db="EMBL/GenBank/DDBJ databases">
        <title>Infants hospitalized years apart are colonized by the same room-sourced microbial strains.</title>
        <authorList>
            <person name="Brooks B."/>
            <person name="Olm M.R."/>
            <person name="Firek B.A."/>
            <person name="Baker R."/>
            <person name="Thomas B.C."/>
            <person name="Morowitz M.J."/>
            <person name="Banfield J.F."/>
        </authorList>
    </citation>
    <scope>NUCLEOTIDE SEQUENCE [LARGE SCALE GENOMIC DNA]</scope>
    <source>
        <strain evidence="19">S2_003_000_R2_14</strain>
    </source>
</reference>
<name>A0A2W5TUC3_9BACT</name>
<comment type="caution">
    <text evidence="19">The sequence shown here is derived from an EMBL/GenBank/DDBJ whole genome shotgun (WGS) entry which is preliminary data.</text>
</comment>
<keyword evidence="11 17" id="KW-0472">Membrane</keyword>
<dbReference type="PIRSF" id="PIRSF015596">
    <property type="entry name" value="5_alpha-SR2"/>
    <property type="match status" value="1"/>
</dbReference>
<protein>
    <recommendedName>
        <fullName evidence="13">3-oxo-5-alpha-steroid 4-dehydrogenase 1</fullName>
    </recommendedName>
    <alternativeName>
        <fullName evidence="14">SR type 1</fullName>
    </alternativeName>
    <alternativeName>
        <fullName evidence="15">Steroid 5-alpha-reductase 1</fullName>
    </alternativeName>
</protein>
<evidence type="ECO:0000256" key="12">
    <source>
        <dbReference type="ARBA" id="ARBA00037789"/>
    </source>
</evidence>
<keyword evidence="7" id="KW-0521">NADP</keyword>
<evidence type="ECO:0000256" key="5">
    <source>
        <dbReference type="ARBA" id="ARBA00022824"/>
    </source>
</evidence>
<keyword evidence="9" id="KW-0560">Oxidoreductase</keyword>
<gene>
    <name evidence="19" type="ORF">DI536_04925</name>
</gene>
<dbReference type="FunFam" id="1.20.120.1630:FF:000014">
    <property type="entry name" value="Steroid 5-alpha reductase, putative"/>
    <property type="match status" value="1"/>
</dbReference>
<feature type="transmembrane region" description="Helical" evidence="17">
    <location>
        <begin position="133"/>
        <end position="152"/>
    </location>
</feature>
<keyword evidence="6" id="KW-0492">Microsome</keyword>
<sequence>MLNDYLYWAPRIVLIAAAFTFPVLFFITAGYGRHASGKGFTVPAKLGWVVMESPSVFLFALGWVTNPSFGAPMVTTLGLAWLLHYVQRTFIFTALMRGPQKRMPFYVMLLAVFFNLLNGPANGASLTERSLDVWFFVGFVVFLTGFVINVHADHVLRNLRKPGDTGYAIPRGGLYGWISAPNYFGELIEWLGFAIAAQTLPAWAFFVFTGANLIPRAWSNHKWYREKFPDYPAQRRALLPFIW</sequence>
<dbReference type="Proteomes" id="UP000249061">
    <property type="component" value="Unassembled WGS sequence"/>
</dbReference>
<dbReference type="InterPro" id="IPR039357">
    <property type="entry name" value="SRD5A/TECR"/>
</dbReference>
<evidence type="ECO:0000256" key="17">
    <source>
        <dbReference type="SAM" id="Phobius"/>
    </source>
</evidence>
<organism evidence="19 20">
    <name type="scientific">Archangium gephyra</name>
    <dbReference type="NCBI Taxonomy" id="48"/>
    <lineage>
        <taxon>Bacteria</taxon>
        <taxon>Pseudomonadati</taxon>
        <taxon>Myxococcota</taxon>
        <taxon>Myxococcia</taxon>
        <taxon>Myxococcales</taxon>
        <taxon>Cystobacterineae</taxon>
        <taxon>Archangiaceae</taxon>
        <taxon>Archangium</taxon>
    </lineage>
</organism>
<evidence type="ECO:0000256" key="14">
    <source>
        <dbReference type="ARBA" id="ARBA00041664"/>
    </source>
</evidence>
<feature type="transmembrane region" description="Helical" evidence="17">
    <location>
        <begin position="69"/>
        <end position="91"/>
    </location>
</feature>
<feature type="transmembrane region" description="Helical" evidence="17">
    <location>
        <begin position="12"/>
        <end position="32"/>
    </location>
</feature>
<keyword evidence="3 17" id="KW-0812">Transmembrane</keyword>
<keyword evidence="4" id="KW-0221">Differentiation</keyword>
<accession>A0A2W5TUC3</accession>
<evidence type="ECO:0000256" key="13">
    <source>
        <dbReference type="ARBA" id="ARBA00039428"/>
    </source>
</evidence>
<evidence type="ECO:0000256" key="11">
    <source>
        <dbReference type="ARBA" id="ARBA00023136"/>
    </source>
</evidence>
<dbReference type="EMBL" id="QFQP01000002">
    <property type="protein sequence ID" value="PZR17657.1"/>
    <property type="molecule type" value="Genomic_DNA"/>
</dbReference>
<dbReference type="GO" id="GO:0006694">
    <property type="term" value="P:steroid biosynthetic process"/>
    <property type="evidence" value="ECO:0007669"/>
    <property type="project" value="TreeGrafter"/>
</dbReference>
<evidence type="ECO:0000256" key="10">
    <source>
        <dbReference type="ARBA" id="ARBA00023098"/>
    </source>
</evidence>
<feature type="domain" description="3-oxo-5-alpha-steroid 4-dehydrogenase C-terminal" evidence="18">
    <location>
        <begin position="102"/>
        <end position="243"/>
    </location>
</feature>
<dbReference type="GO" id="GO:0030154">
    <property type="term" value="P:cell differentiation"/>
    <property type="evidence" value="ECO:0007669"/>
    <property type="project" value="UniProtKB-KW"/>
</dbReference>
<evidence type="ECO:0000256" key="16">
    <source>
        <dbReference type="ARBA" id="ARBA00049166"/>
    </source>
</evidence>
<keyword evidence="8 17" id="KW-1133">Transmembrane helix</keyword>
<dbReference type="AlphaFoldDB" id="A0A2W5TUC3"/>
<dbReference type="Gene3D" id="1.20.120.1630">
    <property type="match status" value="1"/>
</dbReference>
<feature type="transmembrane region" description="Helical" evidence="17">
    <location>
        <begin position="103"/>
        <end position="121"/>
    </location>
</feature>
<evidence type="ECO:0000256" key="8">
    <source>
        <dbReference type="ARBA" id="ARBA00022989"/>
    </source>
</evidence>
<keyword evidence="10" id="KW-0443">Lipid metabolism</keyword>
<dbReference type="InterPro" id="IPR016636">
    <property type="entry name" value="3-oxo-5-alpha-steroid_4-DH"/>
</dbReference>
<dbReference type="Pfam" id="PF02544">
    <property type="entry name" value="Steroid_dh"/>
    <property type="match status" value="1"/>
</dbReference>
<evidence type="ECO:0000256" key="3">
    <source>
        <dbReference type="ARBA" id="ARBA00022692"/>
    </source>
</evidence>
<evidence type="ECO:0000313" key="19">
    <source>
        <dbReference type="EMBL" id="PZR17657.1"/>
    </source>
</evidence>
<evidence type="ECO:0000256" key="6">
    <source>
        <dbReference type="ARBA" id="ARBA00022848"/>
    </source>
</evidence>
<evidence type="ECO:0000256" key="4">
    <source>
        <dbReference type="ARBA" id="ARBA00022782"/>
    </source>
</evidence>
<dbReference type="InterPro" id="IPR001104">
    <property type="entry name" value="3-oxo-5_a-steroid_4-DH_C"/>
</dbReference>
<proteinExistence type="predicted"/>
<evidence type="ECO:0000256" key="15">
    <source>
        <dbReference type="ARBA" id="ARBA00042579"/>
    </source>
</evidence>
<evidence type="ECO:0000259" key="18">
    <source>
        <dbReference type="Pfam" id="PF02544"/>
    </source>
</evidence>
<evidence type="ECO:0000256" key="7">
    <source>
        <dbReference type="ARBA" id="ARBA00022857"/>
    </source>
</evidence>
<dbReference type="PROSITE" id="PS50244">
    <property type="entry name" value="S5A_REDUCTASE"/>
    <property type="match status" value="1"/>
</dbReference>
<dbReference type="GO" id="GO:0003865">
    <property type="term" value="F:3-oxo-5-alpha-steroid 4-dehydrogenase activity"/>
    <property type="evidence" value="ECO:0007669"/>
    <property type="project" value="InterPro"/>
</dbReference>
<comment type="function">
    <text evidence="12">Converts testosterone into 5-alpha-dihydrotestosterone and progesterone or corticosterone into their corresponding 5-alpha-3-oxosteroids. It plays a central role in sexual differentiation and androgen physiology.</text>
</comment>
<evidence type="ECO:0000256" key="9">
    <source>
        <dbReference type="ARBA" id="ARBA00023002"/>
    </source>
</evidence>
<comment type="subcellular location">
    <subcellularLocation>
        <location evidence="1">Endoplasmic reticulum membrane</location>
        <topology evidence="1">Multi-pass membrane protein</topology>
    </subcellularLocation>
    <subcellularLocation>
        <location evidence="2">Microsome membrane</location>
    </subcellularLocation>
</comment>
<dbReference type="GO" id="GO:0016020">
    <property type="term" value="C:membrane"/>
    <property type="evidence" value="ECO:0007669"/>
    <property type="project" value="InterPro"/>
</dbReference>
<evidence type="ECO:0000256" key="2">
    <source>
        <dbReference type="ARBA" id="ARBA00004524"/>
    </source>
</evidence>